<sequence>MDKDKRKFLDSFLSADPQALRLMSTAPKDRQILDFIAEQEFNRTSVLSEKDMEYMVSEYSRHGTEGPTNWYRNFAANQDHVKASLTRKINTPALFINTTLDMVNDFGNNNAEHLTDLVEKKVVGGHWAHYTHSGEVNKLIEEWLLERFPLLK</sequence>
<comment type="caution">
    <text evidence="1">The sequence shown here is derived from an EMBL/GenBank/DDBJ whole genome shotgun (WGS) entry which is preliminary data.</text>
</comment>
<evidence type="ECO:0000313" key="2">
    <source>
        <dbReference type="Proteomes" id="UP001165960"/>
    </source>
</evidence>
<accession>A0ACC2UDK9</accession>
<dbReference type="EMBL" id="QTSX02000823">
    <property type="protein sequence ID" value="KAJ9084626.1"/>
    <property type="molecule type" value="Genomic_DNA"/>
</dbReference>
<proteinExistence type="predicted"/>
<gene>
    <name evidence="1" type="ORF">DSO57_1022488</name>
</gene>
<keyword evidence="2" id="KW-1185">Reference proteome</keyword>
<organism evidence="1 2">
    <name type="scientific">Entomophthora muscae</name>
    <dbReference type="NCBI Taxonomy" id="34485"/>
    <lineage>
        <taxon>Eukaryota</taxon>
        <taxon>Fungi</taxon>
        <taxon>Fungi incertae sedis</taxon>
        <taxon>Zoopagomycota</taxon>
        <taxon>Entomophthoromycotina</taxon>
        <taxon>Entomophthoromycetes</taxon>
        <taxon>Entomophthorales</taxon>
        <taxon>Entomophthoraceae</taxon>
        <taxon>Entomophthora</taxon>
    </lineage>
</organism>
<name>A0ACC2UDK9_9FUNG</name>
<evidence type="ECO:0000313" key="1">
    <source>
        <dbReference type="EMBL" id="KAJ9084626.1"/>
    </source>
</evidence>
<dbReference type="Proteomes" id="UP001165960">
    <property type="component" value="Unassembled WGS sequence"/>
</dbReference>
<reference evidence="1" key="1">
    <citation type="submission" date="2022-04" db="EMBL/GenBank/DDBJ databases">
        <title>Genome of the entomopathogenic fungus Entomophthora muscae.</title>
        <authorList>
            <person name="Elya C."/>
            <person name="Lovett B.R."/>
            <person name="Lee E."/>
            <person name="Macias A.M."/>
            <person name="Hajek A.E."/>
            <person name="De Bivort B.L."/>
            <person name="Kasson M.T."/>
            <person name="De Fine Licht H.H."/>
            <person name="Stajich J.E."/>
        </authorList>
    </citation>
    <scope>NUCLEOTIDE SEQUENCE</scope>
    <source>
        <strain evidence="1">Berkeley</strain>
    </source>
</reference>
<protein>
    <submittedName>
        <fullName evidence="1">Uncharacterized protein</fullName>
    </submittedName>
</protein>